<organism evidence="3">
    <name type="scientific">viral metagenome</name>
    <dbReference type="NCBI Taxonomy" id="1070528"/>
    <lineage>
        <taxon>unclassified sequences</taxon>
        <taxon>metagenomes</taxon>
        <taxon>organismal metagenomes</taxon>
    </lineage>
</organism>
<evidence type="ECO:0000256" key="1">
    <source>
        <dbReference type="SAM" id="MobiDB-lite"/>
    </source>
</evidence>
<feature type="region of interest" description="Disordered" evidence="1">
    <location>
        <begin position="111"/>
        <end position="149"/>
    </location>
</feature>
<evidence type="ECO:0000313" key="3">
    <source>
        <dbReference type="EMBL" id="QHU31789.1"/>
    </source>
</evidence>
<keyword evidence="2" id="KW-0472">Membrane</keyword>
<feature type="transmembrane region" description="Helical" evidence="2">
    <location>
        <begin position="6"/>
        <end position="27"/>
    </location>
</feature>
<name>A0A6C0LLJ2_9ZZZZ</name>
<accession>A0A6C0LLJ2</accession>
<dbReference type="EMBL" id="MN740533">
    <property type="protein sequence ID" value="QHU31789.1"/>
    <property type="molecule type" value="Genomic_DNA"/>
</dbReference>
<feature type="region of interest" description="Disordered" evidence="1">
    <location>
        <begin position="177"/>
        <end position="207"/>
    </location>
</feature>
<keyword evidence="2" id="KW-1133">Transmembrane helix</keyword>
<keyword evidence="2" id="KW-0812">Transmembrane</keyword>
<evidence type="ECO:0000256" key="2">
    <source>
        <dbReference type="SAM" id="Phobius"/>
    </source>
</evidence>
<proteinExistence type="predicted"/>
<reference evidence="3" key="1">
    <citation type="journal article" date="2020" name="Nature">
        <title>Giant virus diversity and host interactions through global metagenomics.</title>
        <authorList>
            <person name="Schulz F."/>
            <person name="Roux S."/>
            <person name="Paez-Espino D."/>
            <person name="Jungbluth S."/>
            <person name="Walsh D.A."/>
            <person name="Denef V.J."/>
            <person name="McMahon K.D."/>
            <person name="Konstantinidis K.T."/>
            <person name="Eloe-Fadrosh E.A."/>
            <person name="Kyrpides N.C."/>
            <person name="Woyke T."/>
        </authorList>
    </citation>
    <scope>NUCLEOTIDE SEQUENCE</scope>
    <source>
        <strain evidence="3">GVMAG-M-3300027963-41</strain>
    </source>
</reference>
<protein>
    <submittedName>
        <fullName evidence="3">Uncharacterized protein</fullName>
    </submittedName>
</protein>
<dbReference type="AlphaFoldDB" id="A0A6C0LLJ2"/>
<sequence length="235" mass="25401">MATRIPLAWIVLVVIVGIFAFFGYHIAKAVGLPRLLDTASDPKLQAALAAAHGLPKINHLQPTLDLSMPNQPYIPPQMYQQQMPSGVVNSGGVQGIEQQETAAPVMTTRQRPPIAKPMPVPTGMTEEDMRTPEPLQRTPPAIHYEPPEATDPLNRVAFMDAEFGSNLRHPEQMIEHRQRPGVGKMVSSGLGSEKSSPGPHNAAGYSPEMIQNGGDFMQGIGAFDGAEMNSSFSMI</sequence>